<gene>
    <name evidence="2" type="ORF">CM83_101229</name>
</gene>
<reference evidence="2" key="2">
    <citation type="submission" date="2014-07" db="EMBL/GenBank/DDBJ databases">
        <authorList>
            <person name="Hull J."/>
        </authorList>
    </citation>
    <scope>NUCLEOTIDE SEQUENCE</scope>
</reference>
<proteinExistence type="predicted"/>
<feature type="region of interest" description="Disordered" evidence="1">
    <location>
        <begin position="1"/>
        <end position="30"/>
    </location>
</feature>
<dbReference type="AlphaFoldDB" id="A0A0A9XVN8"/>
<dbReference type="EMBL" id="GBHO01018737">
    <property type="protein sequence ID" value="JAG24867.1"/>
    <property type="molecule type" value="Transcribed_RNA"/>
</dbReference>
<evidence type="ECO:0000313" key="2">
    <source>
        <dbReference type="EMBL" id="JAG24867.1"/>
    </source>
</evidence>
<name>A0A0A9XVN8_LYGHE</name>
<reference evidence="2" key="1">
    <citation type="journal article" date="2014" name="PLoS ONE">
        <title>Transcriptome-Based Identification of ABC Transporters in the Western Tarnished Plant Bug Lygus hesperus.</title>
        <authorList>
            <person name="Hull J.J."/>
            <person name="Chaney K."/>
            <person name="Geib S.M."/>
            <person name="Fabrick J.A."/>
            <person name="Brent C.S."/>
            <person name="Walsh D."/>
            <person name="Lavine L.C."/>
        </authorList>
    </citation>
    <scope>NUCLEOTIDE SEQUENCE</scope>
</reference>
<sequence>MKKLVNRIKIPTDKSDSPNTLDSRTQGDATTIANSSKKYVVPVSDLRLPEEIDSENVLLRGLYSDTVVQDIAVAIGAQKPPNQTRGGGRTRVGVQVYRRKQPSIDVKDLLGRAHSRAKLLPLRSDVRNK</sequence>
<organism evidence="2">
    <name type="scientific">Lygus hesperus</name>
    <name type="common">Western plant bug</name>
    <dbReference type="NCBI Taxonomy" id="30085"/>
    <lineage>
        <taxon>Eukaryota</taxon>
        <taxon>Metazoa</taxon>
        <taxon>Ecdysozoa</taxon>
        <taxon>Arthropoda</taxon>
        <taxon>Hexapoda</taxon>
        <taxon>Insecta</taxon>
        <taxon>Pterygota</taxon>
        <taxon>Neoptera</taxon>
        <taxon>Paraneoptera</taxon>
        <taxon>Hemiptera</taxon>
        <taxon>Heteroptera</taxon>
        <taxon>Panheteroptera</taxon>
        <taxon>Cimicomorpha</taxon>
        <taxon>Miridae</taxon>
        <taxon>Mirini</taxon>
        <taxon>Lygus</taxon>
    </lineage>
</organism>
<protein>
    <submittedName>
        <fullName evidence="2">Uncharacterized protein</fullName>
    </submittedName>
</protein>
<accession>A0A0A9XVN8</accession>
<feature type="compositionally biased region" description="Polar residues" evidence="1">
    <location>
        <begin position="17"/>
        <end position="30"/>
    </location>
</feature>
<evidence type="ECO:0000256" key="1">
    <source>
        <dbReference type="SAM" id="MobiDB-lite"/>
    </source>
</evidence>